<organism evidence="3 4">
    <name type="scientific">Antiquaquibacter soli</name>
    <dbReference type="NCBI Taxonomy" id="3064523"/>
    <lineage>
        <taxon>Bacteria</taxon>
        <taxon>Bacillati</taxon>
        <taxon>Actinomycetota</taxon>
        <taxon>Actinomycetes</taxon>
        <taxon>Micrococcales</taxon>
        <taxon>Microbacteriaceae</taxon>
        <taxon>Antiquaquibacter</taxon>
    </lineage>
</organism>
<feature type="compositionally biased region" description="Low complexity" evidence="1">
    <location>
        <begin position="28"/>
        <end position="46"/>
    </location>
</feature>
<dbReference type="PROSITE" id="PS51257">
    <property type="entry name" value="PROKAR_LIPOPROTEIN"/>
    <property type="match status" value="1"/>
</dbReference>
<keyword evidence="4" id="KW-1185">Reference proteome</keyword>
<feature type="region of interest" description="Disordered" evidence="1">
    <location>
        <begin position="28"/>
        <end position="48"/>
    </location>
</feature>
<feature type="chain" id="PRO_5046784286" evidence="2">
    <location>
        <begin position="23"/>
        <end position="167"/>
    </location>
</feature>
<evidence type="ECO:0000313" key="4">
    <source>
        <dbReference type="Proteomes" id="UP001241072"/>
    </source>
</evidence>
<feature type="signal peptide" evidence="2">
    <location>
        <begin position="1"/>
        <end position="22"/>
    </location>
</feature>
<keyword evidence="2" id="KW-0732">Signal</keyword>
<reference evidence="3 4" key="1">
    <citation type="submission" date="2023-07" db="EMBL/GenBank/DDBJ databases">
        <title>Protaetiibacter sp. nov WY-16 isolated from soil.</title>
        <authorList>
            <person name="Liu B."/>
            <person name="Wan Y."/>
        </authorList>
    </citation>
    <scope>NUCLEOTIDE SEQUENCE [LARGE SCALE GENOMIC DNA]</scope>
    <source>
        <strain evidence="3 4">WY-16</strain>
    </source>
</reference>
<evidence type="ECO:0000313" key="3">
    <source>
        <dbReference type="EMBL" id="MDO7882594.1"/>
    </source>
</evidence>
<comment type="caution">
    <text evidence="3">The sequence shown here is derived from an EMBL/GenBank/DDBJ whole genome shotgun (WGS) entry which is preliminary data.</text>
</comment>
<protein>
    <submittedName>
        <fullName evidence="3">Uncharacterized protein</fullName>
    </submittedName>
</protein>
<evidence type="ECO:0000256" key="2">
    <source>
        <dbReference type="SAM" id="SignalP"/>
    </source>
</evidence>
<dbReference type="RefSeq" id="WP_305003027.1">
    <property type="nucleotide sequence ID" value="NZ_JAUQUB010000002.1"/>
</dbReference>
<name>A0ABT9BPS8_9MICO</name>
<proteinExistence type="predicted"/>
<dbReference type="EMBL" id="JAUQUB010000002">
    <property type="protein sequence ID" value="MDO7882594.1"/>
    <property type="molecule type" value="Genomic_DNA"/>
</dbReference>
<dbReference type="Proteomes" id="UP001241072">
    <property type="component" value="Unassembled WGS sequence"/>
</dbReference>
<evidence type="ECO:0000256" key="1">
    <source>
        <dbReference type="SAM" id="MobiDB-lite"/>
    </source>
</evidence>
<accession>A0ABT9BPS8</accession>
<sequence length="167" mass="17961">MNTRLLALAAIPALLLAGCSVGSPVPNPAATSTMAPEPAPTETGAPVDDDEFYSDVDELKALFDQWHYTWLSGGCDDTVNADDRPECLALLTYGIGLARGGDELLAGRDLEDDLVPVQTGVSYATWRGDQWIDAGCETTTSAECTELTVGVVDDLEYTQEFLQLWSR</sequence>
<gene>
    <name evidence="3" type="ORF">Q5716_10190</name>
</gene>